<evidence type="ECO:0000313" key="1">
    <source>
        <dbReference type="EMBL" id="KAH7921092.1"/>
    </source>
</evidence>
<keyword evidence="2" id="KW-1185">Reference proteome</keyword>
<gene>
    <name evidence="1" type="ORF">BV22DRAFT_1039069</name>
</gene>
<organism evidence="1 2">
    <name type="scientific">Leucogyrophana mollusca</name>
    <dbReference type="NCBI Taxonomy" id="85980"/>
    <lineage>
        <taxon>Eukaryota</taxon>
        <taxon>Fungi</taxon>
        <taxon>Dikarya</taxon>
        <taxon>Basidiomycota</taxon>
        <taxon>Agaricomycotina</taxon>
        <taxon>Agaricomycetes</taxon>
        <taxon>Agaricomycetidae</taxon>
        <taxon>Boletales</taxon>
        <taxon>Boletales incertae sedis</taxon>
        <taxon>Leucogyrophana</taxon>
    </lineage>
</organism>
<name>A0ACB8B8I0_9AGAM</name>
<dbReference type="Proteomes" id="UP000790709">
    <property type="component" value="Unassembled WGS sequence"/>
</dbReference>
<sequence length="244" mass="28051">MPPVVIHFTTATLDKPDIKARTQTRPISLLYRPIPSSGMSAAPRPRPPNRADAQPARDGDAEVAEGSQQPAQNEGHTEPEHDQPPESNIYTAHWRLLIGTYIYELKVPYTAPLNLYNPRGSAGRRKFIEMWTHGMHISSAYDKYLRKSRYGRKPELERREAGEEEVNQDRQVCVLVGETVLTDEEIYEEARRIFRERYSAYDVLETNCQMFAEDLYWDIAKHGKTLRMLAPVLGIKLLLKMGWL</sequence>
<dbReference type="EMBL" id="MU266543">
    <property type="protein sequence ID" value="KAH7921092.1"/>
    <property type="molecule type" value="Genomic_DNA"/>
</dbReference>
<comment type="caution">
    <text evidence="1">The sequence shown here is derived from an EMBL/GenBank/DDBJ whole genome shotgun (WGS) entry which is preliminary data.</text>
</comment>
<reference evidence="1" key="1">
    <citation type="journal article" date="2021" name="New Phytol.">
        <title>Evolutionary innovations through gain and loss of genes in the ectomycorrhizal Boletales.</title>
        <authorList>
            <person name="Wu G."/>
            <person name="Miyauchi S."/>
            <person name="Morin E."/>
            <person name="Kuo A."/>
            <person name="Drula E."/>
            <person name="Varga T."/>
            <person name="Kohler A."/>
            <person name="Feng B."/>
            <person name="Cao Y."/>
            <person name="Lipzen A."/>
            <person name="Daum C."/>
            <person name="Hundley H."/>
            <person name="Pangilinan J."/>
            <person name="Johnson J."/>
            <person name="Barry K."/>
            <person name="LaButti K."/>
            <person name="Ng V."/>
            <person name="Ahrendt S."/>
            <person name="Min B."/>
            <person name="Choi I.G."/>
            <person name="Park H."/>
            <person name="Plett J.M."/>
            <person name="Magnuson J."/>
            <person name="Spatafora J.W."/>
            <person name="Nagy L.G."/>
            <person name="Henrissat B."/>
            <person name="Grigoriev I.V."/>
            <person name="Yang Z.L."/>
            <person name="Xu J."/>
            <person name="Martin F.M."/>
        </authorList>
    </citation>
    <scope>NUCLEOTIDE SEQUENCE</scope>
    <source>
        <strain evidence="1">KUC20120723A-06</strain>
    </source>
</reference>
<protein>
    <submittedName>
        <fullName evidence="1">Uncharacterized protein</fullName>
    </submittedName>
</protein>
<proteinExistence type="predicted"/>
<evidence type="ECO:0000313" key="2">
    <source>
        <dbReference type="Proteomes" id="UP000790709"/>
    </source>
</evidence>
<feature type="non-terminal residue" evidence="1">
    <location>
        <position position="244"/>
    </location>
</feature>
<accession>A0ACB8B8I0</accession>